<proteinExistence type="predicted"/>
<gene>
    <name evidence="2" type="ORF">MMG00_08720</name>
</gene>
<feature type="transmembrane region" description="Helical" evidence="1">
    <location>
        <begin position="12"/>
        <end position="37"/>
    </location>
</feature>
<evidence type="ECO:0000313" key="2">
    <source>
        <dbReference type="EMBL" id="UNM95312.1"/>
    </source>
</evidence>
<dbReference type="Proteomes" id="UP000829542">
    <property type="component" value="Chromosome"/>
</dbReference>
<evidence type="ECO:0000256" key="1">
    <source>
        <dbReference type="SAM" id="Phobius"/>
    </source>
</evidence>
<evidence type="ECO:0000313" key="3">
    <source>
        <dbReference type="Proteomes" id="UP000829542"/>
    </source>
</evidence>
<sequence>MKIRKEIGNALLSILVVLGVGAFILFSLGELISGYLLQERVLLQVISDKDVKTDKFRQQVYQEDFLGVLEWEVIDLSEGCRLLGDEFRYLGFSRGWYGRRLSDECLLGAKREIVGVYNMRGEDTDGSYAYLVKEREVRMPPRIEKWNISSSMEGVQVEVVYNAERYRYFLNGDIKVDEILVLQSVVTDGFSLIIENRLWRLPMTQKAPYVVASLSLDEGEVLADYVHVDGIYLLQLNSSQTKGLSDIYIAFYEFDEQSSVIHRSKWLQIATLKVDAWRLLQVGYYRVFLEVVSQGDLSLLATNWQGSAVWGGQYLWRNKKGVECPLQAEPFMPVDGWVLGCQRAPIFKVNIK</sequence>
<keyword evidence="1" id="KW-0472">Membrane</keyword>
<accession>A0ABY3X1I0</accession>
<keyword evidence="1" id="KW-0812">Transmembrane</keyword>
<dbReference type="RefSeq" id="WP_242147434.1">
    <property type="nucleotide sequence ID" value="NZ_CP093379.1"/>
</dbReference>
<organism evidence="2 3">
    <name type="scientific">Ignatzschineria rhizosphaerae</name>
    <dbReference type="NCBI Taxonomy" id="2923279"/>
    <lineage>
        <taxon>Bacteria</taxon>
        <taxon>Pseudomonadati</taxon>
        <taxon>Pseudomonadota</taxon>
        <taxon>Gammaproteobacteria</taxon>
        <taxon>Cardiobacteriales</taxon>
        <taxon>Ignatzschineriaceae</taxon>
        <taxon>Ignatzschineria</taxon>
    </lineage>
</organism>
<dbReference type="EMBL" id="CP093379">
    <property type="protein sequence ID" value="UNM95312.1"/>
    <property type="molecule type" value="Genomic_DNA"/>
</dbReference>
<keyword evidence="1" id="KW-1133">Transmembrane helix</keyword>
<name>A0ABY3X1I0_9GAMM</name>
<protein>
    <submittedName>
        <fullName evidence="2">Uncharacterized protein</fullName>
    </submittedName>
</protein>
<reference evidence="2 3" key="1">
    <citation type="submission" date="2022-03" db="EMBL/GenBank/DDBJ databases">
        <title>Ignatzschineria rhizosphaerae HR5S32.</title>
        <authorList>
            <person name="Sun J.Q."/>
            <person name="Feng J.Y."/>
        </authorList>
    </citation>
    <scope>NUCLEOTIDE SEQUENCE [LARGE SCALE GENOMIC DNA]</scope>
    <source>
        <strain evidence="2 3">HR5S32</strain>
    </source>
</reference>
<keyword evidence="3" id="KW-1185">Reference proteome</keyword>